<dbReference type="InterPro" id="IPR001647">
    <property type="entry name" value="HTH_TetR"/>
</dbReference>
<evidence type="ECO:0000256" key="3">
    <source>
        <dbReference type="ARBA" id="ARBA00023163"/>
    </source>
</evidence>
<accession>A0A8J7U3X8</accession>
<dbReference type="Gene3D" id="1.10.357.10">
    <property type="entry name" value="Tetracycline Repressor, domain 2"/>
    <property type="match status" value="1"/>
</dbReference>
<evidence type="ECO:0000259" key="5">
    <source>
        <dbReference type="PROSITE" id="PS50977"/>
    </source>
</evidence>
<evidence type="ECO:0000313" key="6">
    <source>
        <dbReference type="EMBL" id="MBO1318778.1"/>
    </source>
</evidence>
<organism evidence="6 7">
    <name type="scientific">Acanthopleuribacter pedis</name>
    <dbReference type="NCBI Taxonomy" id="442870"/>
    <lineage>
        <taxon>Bacteria</taxon>
        <taxon>Pseudomonadati</taxon>
        <taxon>Acidobacteriota</taxon>
        <taxon>Holophagae</taxon>
        <taxon>Acanthopleuribacterales</taxon>
        <taxon>Acanthopleuribacteraceae</taxon>
        <taxon>Acanthopleuribacter</taxon>
    </lineage>
</organism>
<dbReference type="GO" id="GO:0003677">
    <property type="term" value="F:DNA binding"/>
    <property type="evidence" value="ECO:0007669"/>
    <property type="project" value="UniProtKB-UniRule"/>
</dbReference>
<dbReference type="PANTHER" id="PTHR47506">
    <property type="entry name" value="TRANSCRIPTIONAL REGULATORY PROTEIN"/>
    <property type="match status" value="1"/>
</dbReference>
<dbReference type="PROSITE" id="PS50977">
    <property type="entry name" value="HTH_TETR_2"/>
    <property type="match status" value="1"/>
</dbReference>
<dbReference type="RefSeq" id="WP_207858497.1">
    <property type="nucleotide sequence ID" value="NZ_JAFREP010000007.1"/>
</dbReference>
<evidence type="ECO:0000256" key="2">
    <source>
        <dbReference type="ARBA" id="ARBA00023125"/>
    </source>
</evidence>
<keyword evidence="1" id="KW-0805">Transcription regulation</keyword>
<reference evidence="6" key="1">
    <citation type="submission" date="2021-03" db="EMBL/GenBank/DDBJ databases">
        <authorList>
            <person name="Wang G."/>
        </authorList>
    </citation>
    <scope>NUCLEOTIDE SEQUENCE</scope>
    <source>
        <strain evidence="6">KCTC 12899</strain>
    </source>
</reference>
<dbReference type="InterPro" id="IPR011075">
    <property type="entry name" value="TetR_C"/>
</dbReference>
<dbReference type="InterPro" id="IPR036271">
    <property type="entry name" value="Tet_transcr_reg_TetR-rel_C_sf"/>
</dbReference>
<dbReference type="Pfam" id="PF16925">
    <property type="entry name" value="TetR_C_13"/>
    <property type="match status" value="1"/>
</dbReference>
<comment type="caution">
    <text evidence="6">The sequence shown here is derived from an EMBL/GenBank/DDBJ whole genome shotgun (WGS) entry which is preliminary data.</text>
</comment>
<dbReference type="AlphaFoldDB" id="A0A8J7U3X8"/>
<evidence type="ECO:0000313" key="7">
    <source>
        <dbReference type="Proteomes" id="UP000664417"/>
    </source>
</evidence>
<keyword evidence="7" id="KW-1185">Reference proteome</keyword>
<evidence type="ECO:0000256" key="1">
    <source>
        <dbReference type="ARBA" id="ARBA00023015"/>
    </source>
</evidence>
<keyword evidence="2 4" id="KW-0238">DNA-binding</keyword>
<feature type="DNA-binding region" description="H-T-H motif" evidence="4">
    <location>
        <begin position="26"/>
        <end position="45"/>
    </location>
</feature>
<sequence length="192" mass="21797">MKRDTKNQLLEKGLEIITCKGFNNTGIQEVLDAVGAPKGSFYHFFKSKQDFGLQMIDYHAAQSREHINSFLNDESHPPLERLKRFFQSTQAAMEAADFSGGCLMGNMSQEMGDLNAAFEKKLERKWQASRAAFADCLIAARRDGAIKGDFDPDDTADFMLNSWQGAMIRMKVTRSSEPLELFQKMIFEHLLK</sequence>
<dbReference type="EMBL" id="JAFREP010000007">
    <property type="protein sequence ID" value="MBO1318778.1"/>
    <property type="molecule type" value="Genomic_DNA"/>
</dbReference>
<evidence type="ECO:0000256" key="4">
    <source>
        <dbReference type="PROSITE-ProRule" id="PRU00335"/>
    </source>
</evidence>
<dbReference type="InterPro" id="IPR009057">
    <property type="entry name" value="Homeodomain-like_sf"/>
</dbReference>
<dbReference type="PANTHER" id="PTHR47506:SF6">
    <property type="entry name" value="HTH-TYPE TRANSCRIPTIONAL REPRESSOR NEMR"/>
    <property type="match status" value="1"/>
</dbReference>
<feature type="domain" description="HTH tetR-type" evidence="5">
    <location>
        <begin position="3"/>
        <end position="63"/>
    </location>
</feature>
<dbReference type="SUPFAM" id="SSF46689">
    <property type="entry name" value="Homeodomain-like"/>
    <property type="match status" value="1"/>
</dbReference>
<protein>
    <submittedName>
        <fullName evidence="6">TetR family transcriptional regulator C-terminal domain-containing protein</fullName>
    </submittedName>
</protein>
<dbReference type="Pfam" id="PF00440">
    <property type="entry name" value="TetR_N"/>
    <property type="match status" value="1"/>
</dbReference>
<name>A0A8J7U3X8_9BACT</name>
<gene>
    <name evidence="6" type="ORF">J3U88_09920</name>
</gene>
<keyword evidence="3" id="KW-0804">Transcription</keyword>
<dbReference type="Proteomes" id="UP000664417">
    <property type="component" value="Unassembled WGS sequence"/>
</dbReference>
<proteinExistence type="predicted"/>
<dbReference type="SUPFAM" id="SSF48498">
    <property type="entry name" value="Tetracyclin repressor-like, C-terminal domain"/>
    <property type="match status" value="1"/>
</dbReference>